<feature type="domain" description="Vacuolar sorting protein 39/Transforming growth factor beta receptor-associated" evidence="1">
    <location>
        <begin position="373"/>
        <end position="506"/>
    </location>
</feature>
<dbReference type="PANTHER" id="PTHR12894:SF27">
    <property type="entry name" value="TRANSFORMING GROWTH FACTOR-BETA RECEPTOR-ASSOCIATED PROTEIN 1"/>
    <property type="match status" value="1"/>
</dbReference>
<keyword evidence="4" id="KW-1185">Reference proteome</keyword>
<evidence type="ECO:0000259" key="2">
    <source>
        <dbReference type="Pfam" id="PF10367"/>
    </source>
</evidence>
<dbReference type="InterPro" id="IPR019453">
    <property type="entry name" value="VPS39/TGFA1_Znf"/>
</dbReference>
<dbReference type="Pfam" id="PF10366">
    <property type="entry name" value="Vps39_1"/>
    <property type="match status" value="1"/>
</dbReference>
<accession>A0A9W6UC92</accession>
<evidence type="ECO:0000313" key="3">
    <source>
        <dbReference type="EMBL" id="GMF30874.1"/>
    </source>
</evidence>
<dbReference type="GO" id="GO:0016020">
    <property type="term" value="C:membrane"/>
    <property type="evidence" value="ECO:0007669"/>
    <property type="project" value="TreeGrafter"/>
</dbReference>
<evidence type="ECO:0000259" key="1">
    <source>
        <dbReference type="Pfam" id="PF10366"/>
    </source>
</evidence>
<dbReference type="GO" id="GO:0034058">
    <property type="term" value="P:endosomal vesicle fusion"/>
    <property type="evidence" value="ECO:0007669"/>
    <property type="project" value="TreeGrafter"/>
</dbReference>
<dbReference type="PANTHER" id="PTHR12894">
    <property type="entry name" value="CNH DOMAIN CONTAINING"/>
    <property type="match status" value="1"/>
</dbReference>
<protein>
    <submittedName>
        <fullName evidence="3">Unnamed protein product</fullName>
    </submittedName>
</protein>
<comment type="caution">
    <text evidence="3">The sequence shown here is derived from an EMBL/GenBank/DDBJ whole genome shotgun (WGS) entry which is preliminary data.</text>
</comment>
<dbReference type="EMBL" id="BSXT01000606">
    <property type="protein sequence ID" value="GMF30874.1"/>
    <property type="molecule type" value="Genomic_DNA"/>
</dbReference>
<dbReference type="Proteomes" id="UP001165121">
    <property type="component" value="Unassembled WGS sequence"/>
</dbReference>
<feature type="domain" description="Vacuolar sorting protein 39/Transforming growth factor beta receptor-associated zinc finger" evidence="2">
    <location>
        <begin position="838"/>
        <end position="873"/>
    </location>
</feature>
<sequence>MLLLSESHAFVQGRKDWVVLNLDSGRPLSVQEDVLRHVGEVLEAAGVVCDAVALPSCYAARRRQNVLDLLLCGKRRGVILTIDAEMGGGPAHEDNDVYGAFKEDVSRLGEESDGKPLDVSARQLGMKVERVIAYDVPPRGVYYHHPFLLLDQGEQIAVYNFGSLQLVQTLPVKAPYGVCAAINVTSATVVDPYDSAPQFWDDQPPTLYTVAPPFEVQSFQMLSIAQQVAASMGNRRLEDAVALCKLCPEESPLSDADQRKLYSDYGFELFRSGRRKEAMSFFFESAIDVMDVLLLFPRNLLPRKASALHKDNSNNDKDHALEGDELVENLLALIGFLRRKRNAFLHRDDNSSTMGFRFRHTFGSSDESALELIDTMLVKCLVVVAEKAEYEERAKRALLEVVTGQNWCEISEAEVFLRAHRHFKALLAFYSARKLHRKALELLEDLERSAASAATLDEKTENGGMEPQSTGDLQSSYDYMVLIAQYLRVLGKKHAELVFEFSRRVLLVNPTLGLSIFTQRELPNTKQDIDPAAILQHLKSCSIAASSDGVNDVETPESEGAEESAKPILPLTSSQMLAIEYLTQVIYEGSCQLTPRLHDEVVYLLLDSIQAKTPQKQRLTSRVESQRGMTGLLRHKLLEFLEFPAAAYHPERMLSRTPTEMVDEHAALLSKLGRHREVLQLYALELKDAALAEAYCNRCYESKTADSSIYSTLLTIYLRPPFTAGGQAGGSTSPSVGSPQQASALWNRSGRSASLSGLQSEAVNAAINVLNKYAERIDVSTALELLPADVAAAPLAGFFRRVLERQVERFRNGQVKKQLSKMENFKVREQLSTKRKGSVTVWSSQRCQSCGKTLGTGTFVRLPNGTLLHYSCQPVP</sequence>
<dbReference type="OrthoDB" id="5325112at2759"/>
<gene>
    <name evidence="3" type="ORF">Pfra01_000693200</name>
</gene>
<dbReference type="AlphaFoldDB" id="A0A9W6UC92"/>
<dbReference type="InterPro" id="IPR032914">
    <property type="entry name" value="Vam6/VPS39/TRAP1"/>
</dbReference>
<organism evidence="3 4">
    <name type="scientific">Phytophthora fragariaefolia</name>
    <dbReference type="NCBI Taxonomy" id="1490495"/>
    <lineage>
        <taxon>Eukaryota</taxon>
        <taxon>Sar</taxon>
        <taxon>Stramenopiles</taxon>
        <taxon>Oomycota</taxon>
        <taxon>Peronosporomycetes</taxon>
        <taxon>Peronosporales</taxon>
        <taxon>Peronosporaceae</taxon>
        <taxon>Phytophthora</taxon>
    </lineage>
</organism>
<dbReference type="GO" id="GO:0006914">
    <property type="term" value="P:autophagy"/>
    <property type="evidence" value="ECO:0007669"/>
    <property type="project" value="TreeGrafter"/>
</dbReference>
<dbReference type="Pfam" id="PF10367">
    <property type="entry name" value="zf-Vps39_C"/>
    <property type="match status" value="1"/>
</dbReference>
<reference evidence="3" key="1">
    <citation type="submission" date="2023-04" db="EMBL/GenBank/DDBJ databases">
        <title>Phytophthora fragariaefolia NBRC 109709.</title>
        <authorList>
            <person name="Ichikawa N."/>
            <person name="Sato H."/>
            <person name="Tonouchi N."/>
        </authorList>
    </citation>
    <scope>NUCLEOTIDE SEQUENCE</scope>
    <source>
        <strain evidence="3">NBRC 109709</strain>
    </source>
</reference>
<evidence type="ECO:0000313" key="4">
    <source>
        <dbReference type="Proteomes" id="UP001165121"/>
    </source>
</evidence>
<name>A0A9W6UC92_9STRA</name>
<dbReference type="InterPro" id="IPR019452">
    <property type="entry name" value="VPS39/TGF_beta_rcpt-assoc_1"/>
</dbReference>
<proteinExistence type="predicted"/>
<dbReference type="GO" id="GO:0005737">
    <property type="term" value="C:cytoplasm"/>
    <property type="evidence" value="ECO:0007669"/>
    <property type="project" value="TreeGrafter"/>
</dbReference>